<dbReference type="Pfam" id="PF12833">
    <property type="entry name" value="HTH_18"/>
    <property type="match status" value="1"/>
</dbReference>
<evidence type="ECO:0000256" key="1">
    <source>
        <dbReference type="ARBA" id="ARBA00023015"/>
    </source>
</evidence>
<keyword evidence="2" id="KW-0238">DNA-binding</keyword>
<evidence type="ECO:0000256" key="3">
    <source>
        <dbReference type="ARBA" id="ARBA00023163"/>
    </source>
</evidence>
<name>A0ABY6CC58_9HYPH</name>
<evidence type="ECO:0000259" key="4">
    <source>
        <dbReference type="PROSITE" id="PS01124"/>
    </source>
</evidence>
<protein>
    <submittedName>
        <fullName evidence="5">Helix-turn-helix domain-containing protein</fullName>
    </submittedName>
</protein>
<accession>A0ABY6CC58</accession>
<keyword evidence="1" id="KW-0805">Transcription regulation</keyword>
<dbReference type="EMBL" id="CP104965">
    <property type="protein sequence ID" value="UXN69707.1"/>
    <property type="molecule type" value="Genomic_DNA"/>
</dbReference>
<dbReference type="PANTHER" id="PTHR46796">
    <property type="entry name" value="HTH-TYPE TRANSCRIPTIONAL ACTIVATOR RHAS-RELATED"/>
    <property type="match status" value="1"/>
</dbReference>
<dbReference type="Gene3D" id="1.10.10.60">
    <property type="entry name" value="Homeodomain-like"/>
    <property type="match status" value="1"/>
</dbReference>
<gene>
    <name evidence="5" type="ORF">N8A98_21240</name>
</gene>
<dbReference type="PROSITE" id="PS01124">
    <property type="entry name" value="HTH_ARAC_FAMILY_2"/>
    <property type="match status" value="1"/>
</dbReference>
<dbReference type="PANTHER" id="PTHR46796:SF12">
    <property type="entry name" value="HTH-TYPE DNA-BINDING TRANSCRIPTIONAL ACTIVATOR EUTR"/>
    <property type="match status" value="1"/>
</dbReference>
<dbReference type="InterPro" id="IPR050204">
    <property type="entry name" value="AraC_XylS_family_regulators"/>
</dbReference>
<dbReference type="RefSeq" id="WP_262168306.1">
    <property type="nucleotide sequence ID" value="NZ_CP104965.1"/>
</dbReference>
<dbReference type="Proteomes" id="UP001061862">
    <property type="component" value="Chromosome"/>
</dbReference>
<evidence type="ECO:0000313" key="6">
    <source>
        <dbReference type="Proteomes" id="UP001061862"/>
    </source>
</evidence>
<evidence type="ECO:0000313" key="5">
    <source>
        <dbReference type="EMBL" id="UXN69707.1"/>
    </source>
</evidence>
<reference evidence="5 6" key="1">
    <citation type="submission" date="2022-09" db="EMBL/GenBank/DDBJ databases">
        <title>Interaction between co-microsymbionts with complementary sets of symbiotic genes in legume-rhizobium systems.</title>
        <authorList>
            <person name="Safronova V."/>
            <person name="Sazanova A."/>
            <person name="Afonin A."/>
            <person name="Chirak E."/>
        </authorList>
    </citation>
    <scope>NUCLEOTIDE SEQUENCE [LARGE SCALE GENOMIC DNA]</scope>
    <source>
        <strain evidence="5 6">A18/4-1</strain>
    </source>
</reference>
<organism evidence="5 6">
    <name type="scientific">Devosia neptuniae</name>
    <dbReference type="NCBI Taxonomy" id="191302"/>
    <lineage>
        <taxon>Bacteria</taxon>
        <taxon>Pseudomonadati</taxon>
        <taxon>Pseudomonadota</taxon>
        <taxon>Alphaproteobacteria</taxon>
        <taxon>Hyphomicrobiales</taxon>
        <taxon>Devosiaceae</taxon>
        <taxon>Devosia</taxon>
    </lineage>
</organism>
<evidence type="ECO:0000256" key="2">
    <source>
        <dbReference type="ARBA" id="ARBA00023125"/>
    </source>
</evidence>
<proteinExistence type="predicted"/>
<dbReference type="SMART" id="SM00342">
    <property type="entry name" value="HTH_ARAC"/>
    <property type="match status" value="1"/>
</dbReference>
<keyword evidence="6" id="KW-1185">Reference proteome</keyword>
<feature type="domain" description="HTH araC/xylS-type" evidence="4">
    <location>
        <begin position="198"/>
        <end position="299"/>
    </location>
</feature>
<sequence>MPKAFAAEFFDATEQETALPGWEQRFLQLGPNRYHGRVDYLVMPGISVMRERVNTTIAQTIMTPRDSVTFAFTVNDDAHWQINAMPLCGVTCSVITGGLEWVAVCPGGYDIVLVTMRADQLGWEVRSGFNVLSGYAMKACLHWLLGLLPNAAGPRESADELTELLPEILIEQLASLYFNSTQLEWPGPSTSPDYSAFRRLQARMCGEGDMPLSITALAADTGMTHQSLHDTVRNTLGINASVWLKQLRLDGARRDLLQAGRTGRTVSEIALQWRFWHLGRFAKYYSAQFHETPSETLRGTRLVRA</sequence>
<keyword evidence="3" id="KW-0804">Transcription</keyword>
<dbReference type="InterPro" id="IPR018060">
    <property type="entry name" value="HTH_AraC"/>
</dbReference>